<feature type="domain" description="LysM" evidence="2">
    <location>
        <begin position="56"/>
        <end position="104"/>
    </location>
</feature>
<proteinExistence type="predicted"/>
<accession>A0A0F9C1Y6</accession>
<evidence type="ECO:0000256" key="1">
    <source>
        <dbReference type="SAM" id="MobiDB-lite"/>
    </source>
</evidence>
<dbReference type="InterPro" id="IPR036779">
    <property type="entry name" value="LysM_dom_sf"/>
</dbReference>
<organism evidence="3">
    <name type="scientific">marine sediment metagenome</name>
    <dbReference type="NCBI Taxonomy" id="412755"/>
    <lineage>
        <taxon>unclassified sequences</taxon>
        <taxon>metagenomes</taxon>
        <taxon>ecological metagenomes</taxon>
    </lineage>
</organism>
<dbReference type="Gene3D" id="3.10.350.10">
    <property type="entry name" value="LysM domain"/>
    <property type="match status" value="1"/>
</dbReference>
<comment type="caution">
    <text evidence="3">The sequence shown here is derived from an EMBL/GenBank/DDBJ whole genome shotgun (WGS) entry which is preliminary data.</text>
</comment>
<dbReference type="Pfam" id="PF01476">
    <property type="entry name" value="LysM"/>
    <property type="match status" value="1"/>
</dbReference>
<sequence length="108" mass="12285">MVKNSKSPLKKEDINSKEFKQLDTRLKSIQTELKSHTRQYHLAGPQKPQSAPRKYREYVVKDDDGSLPLIAKKLSDNAGRYTEMATLNGIIAPYNIFPGQVLKIPATW</sequence>
<protein>
    <recommendedName>
        <fullName evidence="2">LysM domain-containing protein</fullName>
    </recommendedName>
</protein>
<name>A0A0F9C1Y6_9ZZZZ</name>
<feature type="region of interest" description="Disordered" evidence="1">
    <location>
        <begin position="35"/>
        <end position="54"/>
    </location>
</feature>
<dbReference type="AlphaFoldDB" id="A0A0F9C1Y6"/>
<evidence type="ECO:0000259" key="2">
    <source>
        <dbReference type="PROSITE" id="PS51782"/>
    </source>
</evidence>
<reference evidence="3" key="1">
    <citation type="journal article" date="2015" name="Nature">
        <title>Complex archaea that bridge the gap between prokaryotes and eukaryotes.</title>
        <authorList>
            <person name="Spang A."/>
            <person name="Saw J.H."/>
            <person name="Jorgensen S.L."/>
            <person name="Zaremba-Niedzwiedzka K."/>
            <person name="Martijn J."/>
            <person name="Lind A.E."/>
            <person name="van Eijk R."/>
            <person name="Schleper C."/>
            <person name="Guy L."/>
            <person name="Ettema T.J."/>
        </authorList>
    </citation>
    <scope>NUCLEOTIDE SEQUENCE</scope>
</reference>
<dbReference type="InterPro" id="IPR018392">
    <property type="entry name" value="LysM"/>
</dbReference>
<dbReference type="EMBL" id="LAZR01046429">
    <property type="protein sequence ID" value="KKK96559.1"/>
    <property type="molecule type" value="Genomic_DNA"/>
</dbReference>
<dbReference type="SMART" id="SM00257">
    <property type="entry name" value="LysM"/>
    <property type="match status" value="1"/>
</dbReference>
<evidence type="ECO:0000313" key="3">
    <source>
        <dbReference type="EMBL" id="KKK96559.1"/>
    </source>
</evidence>
<gene>
    <name evidence="3" type="ORF">LCGC14_2661550</name>
</gene>
<dbReference type="PROSITE" id="PS51782">
    <property type="entry name" value="LYSM"/>
    <property type="match status" value="1"/>
</dbReference>